<dbReference type="EMBL" id="KB456264">
    <property type="protein sequence ID" value="EMF12965.1"/>
    <property type="molecule type" value="Genomic_DNA"/>
</dbReference>
<keyword evidence="4" id="KW-1185">Reference proteome</keyword>
<organism evidence="3 4">
    <name type="scientific">Sphaerulina musiva (strain SO2202)</name>
    <name type="common">Poplar stem canker fungus</name>
    <name type="synonym">Septoria musiva</name>
    <dbReference type="NCBI Taxonomy" id="692275"/>
    <lineage>
        <taxon>Eukaryota</taxon>
        <taxon>Fungi</taxon>
        <taxon>Dikarya</taxon>
        <taxon>Ascomycota</taxon>
        <taxon>Pezizomycotina</taxon>
        <taxon>Dothideomycetes</taxon>
        <taxon>Dothideomycetidae</taxon>
        <taxon>Mycosphaerellales</taxon>
        <taxon>Mycosphaerellaceae</taxon>
        <taxon>Sphaerulina</taxon>
    </lineage>
</organism>
<dbReference type="AlphaFoldDB" id="M3D448"/>
<sequence length="287" mass="31485">MSTPTTVARTVFAVPITFTTTVTLAFPTGTISIDLNGASSTTSPAPAPTITSSVTPSSAQGGLSGAWAMPAIWVLIGYCAVSLVLVYSLCAGGCLRGFDLDCSAQARQARRRERMHRRELEQLHAEEAERRLAYGAHPDPEWAPRVDPTEAATMPPQSESGTLLSTGLGQGNEAMMAAHQQARALNSVNLSEHQLREQRIASALTCRDPSEPAPLLAMRPMNGVGTIVYFEEVRREPDEVRREPDEVRREPDEDQISVEYAADLERHRQYRASRIREMELQRSSSPK</sequence>
<dbReference type="RefSeq" id="XP_016761086.1">
    <property type="nucleotide sequence ID" value="XM_016901344.1"/>
</dbReference>
<dbReference type="HOGENOM" id="CLU_970339_0_0_1"/>
<dbReference type="GeneID" id="27898481"/>
<keyword evidence="2" id="KW-1133">Transmembrane helix</keyword>
<evidence type="ECO:0000256" key="1">
    <source>
        <dbReference type="SAM" id="MobiDB-lite"/>
    </source>
</evidence>
<evidence type="ECO:0000313" key="3">
    <source>
        <dbReference type="EMBL" id="EMF12965.1"/>
    </source>
</evidence>
<proteinExistence type="predicted"/>
<keyword evidence="2" id="KW-0472">Membrane</keyword>
<name>M3D448_SPHMS</name>
<feature type="compositionally biased region" description="Basic and acidic residues" evidence="1">
    <location>
        <begin position="236"/>
        <end position="251"/>
    </location>
</feature>
<dbReference type="OrthoDB" id="10265628at2759"/>
<keyword evidence="2" id="KW-0812">Transmembrane</keyword>
<reference evidence="3 4" key="1">
    <citation type="journal article" date="2012" name="PLoS Pathog.">
        <title>Diverse lifestyles and strategies of plant pathogenesis encoded in the genomes of eighteen Dothideomycetes fungi.</title>
        <authorList>
            <person name="Ohm R.A."/>
            <person name="Feau N."/>
            <person name="Henrissat B."/>
            <person name="Schoch C.L."/>
            <person name="Horwitz B.A."/>
            <person name="Barry K.W."/>
            <person name="Condon B.J."/>
            <person name="Copeland A.C."/>
            <person name="Dhillon B."/>
            <person name="Glaser F."/>
            <person name="Hesse C.N."/>
            <person name="Kosti I."/>
            <person name="LaButti K."/>
            <person name="Lindquist E.A."/>
            <person name="Lucas S."/>
            <person name="Salamov A.A."/>
            <person name="Bradshaw R.E."/>
            <person name="Ciuffetti L."/>
            <person name="Hamelin R.C."/>
            <person name="Kema G.H.J."/>
            <person name="Lawrence C."/>
            <person name="Scott J.A."/>
            <person name="Spatafora J.W."/>
            <person name="Turgeon B.G."/>
            <person name="de Wit P.J.G.M."/>
            <person name="Zhong S."/>
            <person name="Goodwin S.B."/>
            <person name="Grigoriev I.V."/>
        </authorList>
    </citation>
    <scope>NUCLEOTIDE SEQUENCE [LARGE SCALE GENOMIC DNA]</scope>
    <source>
        <strain evidence="3 4">SO2202</strain>
    </source>
</reference>
<evidence type="ECO:0000313" key="4">
    <source>
        <dbReference type="Proteomes" id="UP000016931"/>
    </source>
</evidence>
<dbReference type="Proteomes" id="UP000016931">
    <property type="component" value="Unassembled WGS sequence"/>
</dbReference>
<gene>
    <name evidence="3" type="ORF">SEPMUDRAFT_117504</name>
</gene>
<protein>
    <submittedName>
        <fullName evidence="3">Uncharacterized protein</fullName>
    </submittedName>
</protein>
<evidence type="ECO:0000256" key="2">
    <source>
        <dbReference type="SAM" id="Phobius"/>
    </source>
</evidence>
<feature type="transmembrane region" description="Helical" evidence="2">
    <location>
        <begin position="67"/>
        <end position="90"/>
    </location>
</feature>
<accession>M3D448</accession>
<feature type="region of interest" description="Disordered" evidence="1">
    <location>
        <begin position="236"/>
        <end position="262"/>
    </location>
</feature>